<comment type="caution">
    <text evidence="4">The sequence shown here is derived from an EMBL/GenBank/DDBJ whole genome shotgun (WGS) entry which is preliminary data.</text>
</comment>
<dbReference type="InterPro" id="IPR040685">
    <property type="entry name" value="Annexin-like"/>
</dbReference>
<reference evidence="4 5" key="1">
    <citation type="submission" date="2024-06" db="EMBL/GenBank/DDBJ databases">
        <title>The draft genome of Grus japonensis, version 3.</title>
        <authorList>
            <person name="Nabeshima K."/>
            <person name="Suzuki S."/>
            <person name="Onuma M."/>
        </authorList>
    </citation>
    <scope>NUCLEOTIDE SEQUENCE [LARGE SCALE GENOMIC DNA]</scope>
    <source>
        <strain evidence="4 5">451A</strain>
    </source>
</reference>
<dbReference type="Proteomes" id="UP001623348">
    <property type="component" value="Unassembled WGS sequence"/>
</dbReference>
<evidence type="ECO:0000259" key="2">
    <source>
        <dbReference type="Pfam" id="PF18577"/>
    </source>
</evidence>
<evidence type="ECO:0000313" key="4">
    <source>
        <dbReference type="EMBL" id="GAB0198403.1"/>
    </source>
</evidence>
<evidence type="ECO:0000259" key="3">
    <source>
        <dbReference type="Pfam" id="PF19743"/>
    </source>
</evidence>
<sequence length="449" mass="50287">MPFITYLSGLLTAQMLSDDHLISGVEIHCEEKGRCPSTCHLCRRPGKEQLSPTPVLLEINRVVPLYALIQDNDTREAFKGALMSSYWCSGKGDVIEDWCRCDLNAFDENGLPNCSPLPPPVLRLSPSVEPSSTVVSLEWLDVQPAIGTKVSDYVLQHKKVDEYTDTDLYTARDRAERGVLAVGEQSLRKLLANRLGAWLSGRGAEGLAVSKRIWRTQAEHLRGGGTVTGESLSFADDLLSGLATSCVAAGRSHGDVPETSLYSVIFKCLEPDGLYKFTLYAVDTRGRHSELSTVTLRTACPLVDDSKAEEIADKIYNLYNGYTSGKEQQTAYNTLMEVSASMLFRVQHHYNSHYEKFGDFVWRSEDELGPRKAHLILRRLEKVSSHCSTLLRSAYIQSRTETMPYLFCRSEEVRPPGMVWYSILKDTKVTCEEKMVSMLRNTYGESKGR</sequence>
<dbReference type="PANTHER" id="PTHR16592:SF2">
    <property type="entry name" value="ASTROTACTIN-2"/>
    <property type="match status" value="1"/>
</dbReference>
<dbReference type="Pfam" id="PF18577">
    <property type="entry name" value="ASTN_2_hairpin"/>
    <property type="match status" value="1"/>
</dbReference>
<proteinExistence type="predicted"/>
<dbReference type="SUPFAM" id="SSF49265">
    <property type="entry name" value="Fibronectin type III"/>
    <property type="match status" value="1"/>
</dbReference>
<organism evidence="4 5">
    <name type="scientific">Grus japonensis</name>
    <name type="common">Japanese crane</name>
    <name type="synonym">Red-crowned crane</name>
    <dbReference type="NCBI Taxonomy" id="30415"/>
    <lineage>
        <taxon>Eukaryota</taxon>
        <taxon>Metazoa</taxon>
        <taxon>Chordata</taxon>
        <taxon>Craniata</taxon>
        <taxon>Vertebrata</taxon>
        <taxon>Euteleostomi</taxon>
        <taxon>Archelosauria</taxon>
        <taxon>Archosauria</taxon>
        <taxon>Dinosauria</taxon>
        <taxon>Saurischia</taxon>
        <taxon>Theropoda</taxon>
        <taxon>Coelurosauria</taxon>
        <taxon>Aves</taxon>
        <taxon>Neognathae</taxon>
        <taxon>Neoaves</taxon>
        <taxon>Gruiformes</taxon>
        <taxon>Gruidae</taxon>
        <taxon>Grus</taxon>
    </lineage>
</organism>
<feature type="domain" description="Annexin-like" evidence="1">
    <location>
        <begin position="300"/>
        <end position="392"/>
    </location>
</feature>
<dbReference type="InterPro" id="IPR040510">
    <property type="entry name" value="ASTN_2_hairpin"/>
</dbReference>
<dbReference type="Pfam" id="PF19743">
    <property type="entry name" value="ASTN1_2_fn3"/>
    <property type="match status" value="2"/>
</dbReference>
<feature type="domain" description="Astrotactin-2 C-terminal beta-hairpin" evidence="2">
    <location>
        <begin position="396"/>
        <end position="442"/>
    </location>
</feature>
<name>A0ABC9XL12_GRUJA</name>
<dbReference type="InterPro" id="IPR026995">
    <property type="entry name" value="Astrotactin"/>
</dbReference>
<dbReference type="InterPro" id="IPR036116">
    <property type="entry name" value="FN3_sf"/>
</dbReference>
<dbReference type="InterPro" id="IPR045574">
    <property type="entry name" value="ASTN1_2_Fn3"/>
</dbReference>
<feature type="domain" description="Astrotactin-1/2 Fn3" evidence="3">
    <location>
        <begin position="219"/>
        <end position="298"/>
    </location>
</feature>
<dbReference type="EMBL" id="BAAFJT010000020">
    <property type="protein sequence ID" value="GAB0198403.1"/>
    <property type="molecule type" value="Genomic_DNA"/>
</dbReference>
<protein>
    <submittedName>
        <fullName evidence="4">Astrotactin-2</fullName>
    </submittedName>
</protein>
<dbReference type="AlphaFoldDB" id="A0ABC9XL12"/>
<keyword evidence="5" id="KW-1185">Reference proteome</keyword>
<gene>
    <name evidence="4" type="ORF">GRJ2_002305700</name>
</gene>
<dbReference type="PANTHER" id="PTHR16592">
    <property type="entry name" value="ASTROTACTIN-1-LIKE"/>
    <property type="match status" value="1"/>
</dbReference>
<evidence type="ECO:0000313" key="5">
    <source>
        <dbReference type="Proteomes" id="UP001623348"/>
    </source>
</evidence>
<evidence type="ECO:0000259" key="1">
    <source>
        <dbReference type="Pfam" id="PF18411"/>
    </source>
</evidence>
<feature type="domain" description="Astrotactin-1/2 Fn3" evidence="3">
    <location>
        <begin position="118"/>
        <end position="172"/>
    </location>
</feature>
<accession>A0ABC9XL12</accession>
<dbReference type="Pfam" id="PF18411">
    <property type="entry name" value="Annexin_2"/>
    <property type="match status" value="1"/>
</dbReference>